<evidence type="ECO:0000256" key="7">
    <source>
        <dbReference type="SAM" id="Phobius"/>
    </source>
</evidence>
<feature type="transmembrane region" description="Helical" evidence="7">
    <location>
        <begin position="21"/>
        <end position="38"/>
    </location>
</feature>
<keyword evidence="6 7" id="KW-0472">Membrane</keyword>
<feature type="transmembrane region" description="Helical" evidence="7">
    <location>
        <begin position="71"/>
        <end position="88"/>
    </location>
</feature>
<dbReference type="PANTHER" id="PTHR30509:SF9">
    <property type="entry name" value="MULTIDRUG RESISTANCE PROTEIN MDTO"/>
    <property type="match status" value="1"/>
</dbReference>
<gene>
    <name evidence="8" type="ORF">L9G74_08005</name>
</gene>
<reference evidence="9" key="2">
    <citation type="submission" date="2023-07" db="EMBL/GenBank/DDBJ databases">
        <title>Shewanella mangrovi sp. nov., an acetaldehyde- degrading bacterium isolated from mangrove sediment.</title>
        <authorList>
            <person name="Liu Y."/>
        </authorList>
    </citation>
    <scope>NUCLEOTIDE SEQUENCE [LARGE SCALE GENOMIC DNA]</scope>
    <source>
        <strain evidence="9">C32</strain>
    </source>
</reference>
<dbReference type="Proteomes" id="UP001201549">
    <property type="component" value="Unassembled WGS sequence"/>
</dbReference>
<accession>A0ABT2FJ65</accession>
<keyword evidence="5 7" id="KW-1133">Transmembrane helix</keyword>
<feature type="transmembrane region" description="Helical" evidence="7">
    <location>
        <begin position="94"/>
        <end position="110"/>
    </location>
</feature>
<keyword evidence="4 7" id="KW-0812">Transmembrane</keyword>
<dbReference type="EMBL" id="JAKOGG010000004">
    <property type="protein sequence ID" value="MCS4556377.1"/>
    <property type="molecule type" value="Genomic_DNA"/>
</dbReference>
<dbReference type="Pfam" id="PF04632">
    <property type="entry name" value="FUSC"/>
    <property type="match status" value="1"/>
</dbReference>
<keyword evidence="9" id="KW-1185">Reference proteome</keyword>
<proteinExistence type="predicted"/>
<organism evidence="8 9">
    <name type="scientific">Shewanella electrica</name>
    <dbReference type="NCBI Taxonomy" id="515560"/>
    <lineage>
        <taxon>Bacteria</taxon>
        <taxon>Pseudomonadati</taxon>
        <taxon>Pseudomonadota</taxon>
        <taxon>Gammaproteobacteria</taxon>
        <taxon>Alteromonadales</taxon>
        <taxon>Shewanellaceae</taxon>
        <taxon>Shewanella</taxon>
    </lineage>
</organism>
<keyword evidence="3" id="KW-1003">Cell membrane</keyword>
<dbReference type="InterPro" id="IPR006726">
    <property type="entry name" value="PHBA_efflux_AaeB/fusaric-R"/>
</dbReference>
<evidence type="ECO:0000256" key="1">
    <source>
        <dbReference type="ARBA" id="ARBA00004651"/>
    </source>
</evidence>
<reference evidence="8 9" key="1">
    <citation type="submission" date="2022-02" db="EMBL/GenBank/DDBJ databases">
        <authorList>
            <person name="Zhuang L."/>
        </authorList>
    </citation>
    <scope>NUCLEOTIDE SEQUENCE [LARGE SCALE GENOMIC DNA]</scope>
    <source>
        <strain evidence="8 9">C32</strain>
    </source>
</reference>
<evidence type="ECO:0000256" key="3">
    <source>
        <dbReference type="ARBA" id="ARBA00022475"/>
    </source>
</evidence>
<evidence type="ECO:0000313" key="9">
    <source>
        <dbReference type="Proteomes" id="UP001201549"/>
    </source>
</evidence>
<evidence type="ECO:0000256" key="2">
    <source>
        <dbReference type="ARBA" id="ARBA00022448"/>
    </source>
</evidence>
<comment type="subcellular location">
    <subcellularLocation>
        <location evidence="1">Cell membrane</location>
        <topology evidence="1">Multi-pass membrane protein</topology>
    </subcellularLocation>
</comment>
<protein>
    <submittedName>
        <fullName evidence="8">FUSC family protein</fullName>
    </submittedName>
</protein>
<sequence length="377" mass="42120">MFEQASRLSAFIYRYARIVHTFKIALALSIVAVINGFWPVPHFIWAMVTIVIIMMGLPQVGGAIEKSLQRAIGTLIGASYGVLLVIFIEQYWHMMGLLIFGVAVVCFLNAGRYSYAYLVTGFTMIMVIGDANHDTSEALWRTANILIGCVVAVSVSLFVLPIKAKQDWRAQLAKSFSLMAKVLEAHLSEHTDNKAARTQLENTMKAVLAQKKLRFSLEWESQTLKKHAETVTELADEQIRVITLLELLLQAELTHTDQAALQQIQQFAQTMQQHLLQLTDYMLGKQAEQPALPAGFSYQLEQQLMILQQQAPMNSSDAAQSAFILNGYSWLIFQLALALTGINTQLDKLVAAYRHKARLLASVGLKPKPSPKSKQQE</sequence>
<feature type="transmembrane region" description="Helical" evidence="7">
    <location>
        <begin position="138"/>
        <end position="160"/>
    </location>
</feature>
<comment type="caution">
    <text evidence="8">The sequence shown here is derived from an EMBL/GenBank/DDBJ whole genome shotgun (WGS) entry which is preliminary data.</text>
</comment>
<evidence type="ECO:0000256" key="6">
    <source>
        <dbReference type="ARBA" id="ARBA00023136"/>
    </source>
</evidence>
<evidence type="ECO:0000256" key="5">
    <source>
        <dbReference type="ARBA" id="ARBA00022989"/>
    </source>
</evidence>
<keyword evidence="2" id="KW-0813">Transport</keyword>
<feature type="transmembrane region" description="Helical" evidence="7">
    <location>
        <begin position="44"/>
        <end position="64"/>
    </location>
</feature>
<dbReference type="PANTHER" id="PTHR30509">
    <property type="entry name" value="P-HYDROXYBENZOIC ACID EFFLUX PUMP SUBUNIT-RELATED"/>
    <property type="match status" value="1"/>
</dbReference>
<evidence type="ECO:0000256" key="4">
    <source>
        <dbReference type="ARBA" id="ARBA00022692"/>
    </source>
</evidence>
<evidence type="ECO:0000313" key="8">
    <source>
        <dbReference type="EMBL" id="MCS4556377.1"/>
    </source>
</evidence>
<name>A0ABT2FJ65_9GAMM</name>